<feature type="region of interest" description="Disordered" evidence="1">
    <location>
        <begin position="51"/>
        <end position="84"/>
    </location>
</feature>
<dbReference type="AlphaFoldDB" id="A0A3R9I9X2"/>
<dbReference type="EMBL" id="RJNT01000015">
    <property type="protein sequence ID" value="RSI84511.1"/>
    <property type="molecule type" value="Genomic_DNA"/>
</dbReference>
<proteinExistence type="predicted"/>
<protein>
    <submittedName>
        <fullName evidence="2">Uncharacterized protein</fullName>
    </submittedName>
</protein>
<sequence>MNETTVTRKCSKCHETKELSSENFYRKHSDKKGFSKVCKLCNKKKDAERYQKKKDKILTQKKRYYRRQKERQNEKGSLLEGGEK</sequence>
<reference evidence="2 3" key="1">
    <citation type="submission" date="2018-11" db="EMBL/GenBank/DDBJ databases">
        <title>Species Designations Belie Phenotypic and Genotypic Heterogeneity in Oral Streptococci.</title>
        <authorList>
            <person name="Velsko I."/>
        </authorList>
    </citation>
    <scope>NUCLEOTIDE SEQUENCE [LARGE SCALE GENOMIC DNA]</scope>
    <source>
        <strain evidence="2 3">KLC12</strain>
    </source>
</reference>
<evidence type="ECO:0000313" key="3">
    <source>
        <dbReference type="Proteomes" id="UP000267691"/>
    </source>
</evidence>
<gene>
    <name evidence="2" type="ORF">D8853_09545</name>
</gene>
<feature type="compositionally biased region" description="Basic residues" evidence="1">
    <location>
        <begin position="51"/>
        <end position="69"/>
    </location>
</feature>
<comment type="caution">
    <text evidence="2">The sequence shown here is derived from an EMBL/GenBank/DDBJ whole genome shotgun (WGS) entry which is preliminary data.</text>
</comment>
<name>A0A3R9I9X2_STRMT</name>
<organism evidence="2 3">
    <name type="scientific">Streptococcus mitis</name>
    <dbReference type="NCBI Taxonomy" id="28037"/>
    <lineage>
        <taxon>Bacteria</taxon>
        <taxon>Bacillati</taxon>
        <taxon>Bacillota</taxon>
        <taxon>Bacilli</taxon>
        <taxon>Lactobacillales</taxon>
        <taxon>Streptococcaceae</taxon>
        <taxon>Streptococcus</taxon>
        <taxon>Streptococcus mitis group</taxon>
    </lineage>
</organism>
<dbReference type="RefSeq" id="WP_125443988.1">
    <property type="nucleotide sequence ID" value="NZ_RJNT01000015.1"/>
</dbReference>
<accession>A0A3R9I9X2</accession>
<evidence type="ECO:0000313" key="2">
    <source>
        <dbReference type="EMBL" id="RSI84511.1"/>
    </source>
</evidence>
<evidence type="ECO:0000256" key="1">
    <source>
        <dbReference type="SAM" id="MobiDB-lite"/>
    </source>
</evidence>
<dbReference type="Proteomes" id="UP000267691">
    <property type="component" value="Unassembled WGS sequence"/>
</dbReference>